<name>A0A9D4J4P3_DREPO</name>
<evidence type="ECO:0000313" key="3">
    <source>
        <dbReference type="Proteomes" id="UP000828390"/>
    </source>
</evidence>
<keyword evidence="3" id="KW-1185">Reference proteome</keyword>
<comment type="caution">
    <text evidence="2">The sequence shown here is derived from an EMBL/GenBank/DDBJ whole genome shotgun (WGS) entry which is preliminary data.</text>
</comment>
<reference evidence="2" key="2">
    <citation type="submission" date="2020-11" db="EMBL/GenBank/DDBJ databases">
        <authorList>
            <person name="McCartney M.A."/>
            <person name="Auch B."/>
            <person name="Kono T."/>
            <person name="Mallez S."/>
            <person name="Becker A."/>
            <person name="Gohl D.M."/>
            <person name="Silverstein K.A.T."/>
            <person name="Koren S."/>
            <person name="Bechman K.B."/>
            <person name="Herman A."/>
            <person name="Abrahante J.E."/>
            <person name="Garbe J."/>
        </authorList>
    </citation>
    <scope>NUCLEOTIDE SEQUENCE</scope>
    <source>
        <strain evidence="2">Duluth1</strain>
        <tissue evidence="2">Whole animal</tissue>
    </source>
</reference>
<reference evidence="2" key="1">
    <citation type="journal article" date="2019" name="bioRxiv">
        <title>The Genome of the Zebra Mussel, Dreissena polymorpha: A Resource for Invasive Species Research.</title>
        <authorList>
            <person name="McCartney M.A."/>
            <person name="Auch B."/>
            <person name="Kono T."/>
            <person name="Mallez S."/>
            <person name="Zhang Y."/>
            <person name="Obille A."/>
            <person name="Becker A."/>
            <person name="Abrahante J.E."/>
            <person name="Garbe J."/>
            <person name="Badalamenti J.P."/>
            <person name="Herman A."/>
            <person name="Mangelson H."/>
            <person name="Liachko I."/>
            <person name="Sullivan S."/>
            <person name="Sone E.D."/>
            <person name="Koren S."/>
            <person name="Silverstein K.A.T."/>
            <person name="Beckman K.B."/>
            <person name="Gohl D.M."/>
        </authorList>
    </citation>
    <scope>NUCLEOTIDE SEQUENCE</scope>
    <source>
        <strain evidence="2">Duluth1</strain>
        <tissue evidence="2">Whole animal</tissue>
    </source>
</reference>
<organism evidence="2 3">
    <name type="scientific">Dreissena polymorpha</name>
    <name type="common">Zebra mussel</name>
    <name type="synonym">Mytilus polymorpha</name>
    <dbReference type="NCBI Taxonomy" id="45954"/>
    <lineage>
        <taxon>Eukaryota</taxon>
        <taxon>Metazoa</taxon>
        <taxon>Spiralia</taxon>
        <taxon>Lophotrochozoa</taxon>
        <taxon>Mollusca</taxon>
        <taxon>Bivalvia</taxon>
        <taxon>Autobranchia</taxon>
        <taxon>Heteroconchia</taxon>
        <taxon>Euheterodonta</taxon>
        <taxon>Imparidentia</taxon>
        <taxon>Neoheterodontei</taxon>
        <taxon>Myida</taxon>
        <taxon>Dreissenoidea</taxon>
        <taxon>Dreissenidae</taxon>
        <taxon>Dreissena</taxon>
    </lineage>
</organism>
<dbReference type="Proteomes" id="UP000828390">
    <property type="component" value="Unassembled WGS sequence"/>
</dbReference>
<gene>
    <name evidence="2" type="ORF">DPMN_149158</name>
</gene>
<proteinExistence type="predicted"/>
<dbReference type="EMBL" id="JAIWYP010000007">
    <property type="protein sequence ID" value="KAH3795603.1"/>
    <property type="molecule type" value="Genomic_DNA"/>
</dbReference>
<sequence>MEADESGMSTGDTSSVTDEGEVHRPVIDDALAARDWSMGDPPDDQQKNKLP</sequence>
<dbReference type="AlphaFoldDB" id="A0A9D4J4P3"/>
<evidence type="ECO:0000313" key="2">
    <source>
        <dbReference type="EMBL" id="KAH3795603.1"/>
    </source>
</evidence>
<feature type="region of interest" description="Disordered" evidence="1">
    <location>
        <begin position="1"/>
        <end position="51"/>
    </location>
</feature>
<feature type="compositionally biased region" description="Polar residues" evidence="1">
    <location>
        <begin position="7"/>
        <end position="17"/>
    </location>
</feature>
<evidence type="ECO:0000256" key="1">
    <source>
        <dbReference type="SAM" id="MobiDB-lite"/>
    </source>
</evidence>
<protein>
    <submittedName>
        <fullName evidence="2">Uncharacterized protein</fullName>
    </submittedName>
</protein>
<accession>A0A9D4J4P3</accession>